<dbReference type="OrthoDB" id="1925970at2759"/>
<sequence length="186" mass="20632">MLRTAASVRTAKFKPTVATAPTFRCTDRAEKRKEFYSKLEEKNQALEVEKAQCEERSKEEQEAALKQLRKSLNFKANPIPSFYQEGPPPKVELKKQPPTRAKSPKLGRRKSYGDAVNPSQGDNGNRASTRVTRHSLGSVKEESSSRNGNATCKVKIASKPMEDTTDSTSASPKIMEQTSVDITVQS</sequence>
<keyword evidence="6" id="KW-0175">Coiled coil</keyword>
<comment type="subcellular location">
    <subcellularLocation>
        <location evidence="1">Cytoplasm</location>
        <location evidence="1">Cytoskeleton</location>
    </subcellularLocation>
</comment>
<feature type="region of interest" description="Disordered" evidence="7">
    <location>
        <begin position="75"/>
        <end position="186"/>
    </location>
</feature>
<feature type="domain" description="TPX2 C-terminal" evidence="8">
    <location>
        <begin position="22"/>
        <end position="96"/>
    </location>
</feature>
<evidence type="ECO:0000256" key="4">
    <source>
        <dbReference type="ARBA" id="ARBA00022701"/>
    </source>
</evidence>
<dbReference type="AlphaFoldDB" id="A0A7J7LPN1"/>
<dbReference type="EMBL" id="JACGCM010002117">
    <property type="protein sequence ID" value="KAF6144518.1"/>
    <property type="molecule type" value="Genomic_DNA"/>
</dbReference>
<feature type="coiled-coil region" evidence="6">
    <location>
        <begin position="29"/>
        <end position="71"/>
    </location>
</feature>
<organism evidence="9 10">
    <name type="scientific">Kingdonia uniflora</name>
    <dbReference type="NCBI Taxonomy" id="39325"/>
    <lineage>
        <taxon>Eukaryota</taxon>
        <taxon>Viridiplantae</taxon>
        <taxon>Streptophyta</taxon>
        <taxon>Embryophyta</taxon>
        <taxon>Tracheophyta</taxon>
        <taxon>Spermatophyta</taxon>
        <taxon>Magnoliopsida</taxon>
        <taxon>Ranunculales</taxon>
        <taxon>Circaeasteraceae</taxon>
        <taxon>Kingdonia</taxon>
    </lineage>
</organism>
<dbReference type="GO" id="GO:0000226">
    <property type="term" value="P:microtubule cytoskeleton organization"/>
    <property type="evidence" value="ECO:0007669"/>
    <property type="project" value="InterPro"/>
</dbReference>
<keyword evidence="4" id="KW-0493">Microtubule</keyword>
<proteinExistence type="inferred from homology"/>
<keyword evidence="10" id="KW-1185">Reference proteome</keyword>
<feature type="compositionally biased region" description="Polar residues" evidence="7">
    <location>
        <begin position="117"/>
        <end position="130"/>
    </location>
</feature>
<evidence type="ECO:0000256" key="7">
    <source>
        <dbReference type="SAM" id="MobiDB-lite"/>
    </source>
</evidence>
<dbReference type="GO" id="GO:0005874">
    <property type="term" value="C:microtubule"/>
    <property type="evidence" value="ECO:0007669"/>
    <property type="project" value="UniProtKB-KW"/>
</dbReference>
<dbReference type="InterPro" id="IPR027329">
    <property type="entry name" value="TPX2_C"/>
</dbReference>
<protein>
    <recommendedName>
        <fullName evidence="8">TPX2 C-terminal domain-containing protein</fullName>
    </recommendedName>
</protein>
<evidence type="ECO:0000313" key="9">
    <source>
        <dbReference type="EMBL" id="KAF6144518.1"/>
    </source>
</evidence>
<reference evidence="9 10" key="1">
    <citation type="journal article" date="2020" name="IScience">
        <title>Genome Sequencing of the Endangered Kingdonia uniflora (Circaeasteraceae, Ranunculales) Reveals Potential Mechanisms of Evolutionary Specialization.</title>
        <authorList>
            <person name="Sun Y."/>
            <person name="Deng T."/>
            <person name="Zhang A."/>
            <person name="Moore M.J."/>
            <person name="Landis J.B."/>
            <person name="Lin N."/>
            <person name="Zhang H."/>
            <person name="Zhang X."/>
            <person name="Huang J."/>
            <person name="Zhang X."/>
            <person name="Sun H."/>
            <person name="Wang H."/>
        </authorList>
    </citation>
    <scope>NUCLEOTIDE SEQUENCE [LARGE SCALE GENOMIC DNA]</scope>
    <source>
        <strain evidence="9">TB1705</strain>
        <tissue evidence="9">Leaf</tissue>
    </source>
</reference>
<dbReference type="PANTHER" id="PTHR46372">
    <property type="entry name" value="PROTEIN WVD2-LIKE 3"/>
    <property type="match status" value="1"/>
</dbReference>
<gene>
    <name evidence="9" type="ORF">GIB67_023964</name>
</gene>
<comment type="similarity">
    <text evidence="2">Belongs to the TPX2 family.</text>
</comment>
<evidence type="ECO:0000259" key="8">
    <source>
        <dbReference type="Pfam" id="PF06886"/>
    </source>
</evidence>
<keyword evidence="3" id="KW-0963">Cytoplasm</keyword>
<dbReference type="PANTHER" id="PTHR46372:SF2">
    <property type="entry name" value="PROTEIN WVD2-LIKE 3"/>
    <property type="match status" value="1"/>
</dbReference>
<evidence type="ECO:0000256" key="6">
    <source>
        <dbReference type="SAM" id="Coils"/>
    </source>
</evidence>
<dbReference type="InterPro" id="IPR044806">
    <property type="entry name" value="WVD2/WDL1-4"/>
</dbReference>
<name>A0A7J7LPN1_9MAGN</name>
<evidence type="ECO:0000256" key="1">
    <source>
        <dbReference type="ARBA" id="ARBA00004245"/>
    </source>
</evidence>
<dbReference type="Proteomes" id="UP000541444">
    <property type="component" value="Unassembled WGS sequence"/>
</dbReference>
<keyword evidence="5" id="KW-0206">Cytoskeleton</keyword>
<feature type="compositionally biased region" description="Polar residues" evidence="7">
    <location>
        <begin position="166"/>
        <end position="186"/>
    </location>
</feature>
<evidence type="ECO:0000256" key="2">
    <source>
        <dbReference type="ARBA" id="ARBA00005885"/>
    </source>
</evidence>
<dbReference type="GO" id="GO:0008017">
    <property type="term" value="F:microtubule binding"/>
    <property type="evidence" value="ECO:0007669"/>
    <property type="project" value="InterPro"/>
</dbReference>
<evidence type="ECO:0000256" key="5">
    <source>
        <dbReference type="ARBA" id="ARBA00023212"/>
    </source>
</evidence>
<evidence type="ECO:0000313" key="10">
    <source>
        <dbReference type="Proteomes" id="UP000541444"/>
    </source>
</evidence>
<evidence type="ECO:0000256" key="3">
    <source>
        <dbReference type="ARBA" id="ARBA00022490"/>
    </source>
</evidence>
<accession>A0A7J7LPN1</accession>
<comment type="caution">
    <text evidence="9">The sequence shown here is derived from an EMBL/GenBank/DDBJ whole genome shotgun (WGS) entry which is preliminary data.</text>
</comment>
<dbReference type="Pfam" id="PF06886">
    <property type="entry name" value="TPX2"/>
    <property type="match status" value="1"/>
</dbReference>